<evidence type="ECO:0000259" key="2">
    <source>
        <dbReference type="Pfam" id="PF00534"/>
    </source>
</evidence>
<dbReference type="PANTHER" id="PTHR12526">
    <property type="entry name" value="GLYCOSYLTRANSFERASE"/>
    <property type="match status" value="1"/>
</dbReference>
<dbReference type="KEGG" id="mbai:MB901379_04592"/>
<evidence type="ECO:0000256" key="1">
    <source>
        <dbReference type="ARBA" id="ARBA00022679"/>
    </source>
</evidence>
<dbReference type="EC" id="2.4.1.57" evidence="3"/>
<dbReference type="SUPFAM" id="SSF53756">
    <property type="entry name" value="UDP-Glycosyltransferase/glycogen phosphorylase"/>
    <property type="match status" value="1"/>
</dbReference>
<name>A0A3S4FUJ6_9MYCO</name>
<dbReference type="EMBL" id="LR130759">
    <property type="protein sequence ID" value="VDM90980.1"/>
    <property type="molecule type" value="Genomic_DNA"/>
</dbReference>
<evidence type="ECO:0000313" key="4">
    <source>
        <dbReference type="Proteomes" id="UP000269998"/>
    </source>
</evidence>
<dbReference type="Gene3D" id="3.40.50.2000">
    <property type="entry name" value="Glycogen Phosphorylase B"/>
    <property type="match status" value="2"/>
</dbReference>
<keyword evidence="1 3" id="KW-0808">Transferase</keyword>
<accession>A0A3S4FUJ6</accession>
<feature type="domain" description="Glycosyl transferase family 1" evidence="2">
    <location>
        <begin position="42"/>
        <end position="131"/>
    </location>
</feature>
<sequence length="172" mass="17732">MAETHEANEGGRPHRGKPVRIAIVSGDDIAAGDCADVVCDVGAVVLHDLPALLRSADVVACTPRQAPRATPALQATASGVAVVAVSTGALKDTVVHAVTGLLVPPKKSHDLALALKCLQKQSFQCAGMGAAGRMHAQPRFSWDRIALDTNSIYAQIHGQIGALSRTQTASAS</sequence>
<evidence type="ECO:0000313" key="3">
    <source>
        <dbReference type="EMBL" id="VDM90980.1"/>
    </source>
</evidence>
<dbReference type="Proteomes" id="UP000269998">
    <property type="component" value="Chromosome"/>
</dbReference>
<gene>
    <name evidence="3" type="primary">pimB_3</name>
    <name evidence="3" type="ORF">MB901379_04592</name>
</gene>
<dbReference type="Pfam" id="PF00534">
    <property type="entry name" value="Glycos_transf_1"/>
    <property type="match status" value="1"/>
</dbReference>
<proteinExistence type="predicted"/>
<protein>
    <submittedName>
        <fullName evidence="3">GDP-mannose-dependent alpha-(1-6)-phosphatidylinositol monomannoside mannosyltransferase</fullName>
        <ecNumber evidence="3">2.4.1.57</ecNumber>
    </submittedName>
</protein>
<organism evidence="3 4">
    <name type="scientific">Mycobacterium basiliense</name>
    <dbReference type="NCBI Taxonomy" id="2094119"/>
    <lineage>
        <taxon>Bacteria</taxon>
        <taxon>Bacillati</taxon>
        <taxon>Actinomycetota</taxon>
        <taxon>Actinomycetes</taxon>
        <taxon>Mycobacteriales</taxon>
        <taxon>Mycobacteriaceae</taxon>
        <taxon>Mycobacterium</taxon>
    </lineage>
</organism>
<keyword evidence="4" id="KW-1185">Reference proteome</keyword>
<dbReference type="GO" id="GO:0016757">
    <property type="term" value="F:glycosyltransferase activity"/>
    <property type="evidence" value="ECO:0007669"/>
    <property type="project" value="UniProtKB-KW"/>
</dbReference>
<dbReference type="PANTHER" id="PTHR12526:SF635">
    <property type="entry name" value="GLYCOSYL TRANSFERASE GROUP 1"/>
    <property type="match status" value="1"/>
</dbReference>
<keyword evidence="3" id="KW-0328">Glycosyltransferase</keyword>
<dbReference type="InterPro" id="IPR001296">
    <property type="entry name" value="Glyco_trans_1"/>
</dbReference>
<reference evidence="4" key="1">
    <citation type="submission" date="2018-02" db="EMBL/GenBank/DDBJ databases">
        <authorList>
            <person name="Seth-Smith MB H."/>
            <person name="Seth-Smith H."/>
        </authorList>
    </citation>
    <scope>NUCLEOTIDE SEQUENCE [LARGE SCALE GENOMIC DNA]</scope>
</reference>
<dbReference type="AlphaFoldDB" id="A0A3S4FUJ6"/>